<dbReference type="PANTHER" id="PTHR10151:SF120">
    <property type="entry name" value="BIS(5'-ADENOSYL)-TRIPHOSPHATASE"/>
    <property type="match status" value="1"/>
</dbReference>
<keyword evidence="1" id="KW-1133">Transmembrane helix</keyword>
<evidence type="ECO:0000313" key="3">
    <source>
        <dbReference type="RefSeq" id="XP_013790332.1"/>
    </source>
</evidence>
<keyword evidence="1" id="KW-0812">Transmembrane</keyword>
<dbReference type="Gene3D" id="3.30.1360.180">
    <property type="match status" value="1"/>
</dbReference>
<name>A0ABM1BX33_LIMPO</name>
<organism evidence="2 3">
    <name type="scientific">Limulus polyphemus</name>
    <name type="common">Atlantic horseshoe crab</name>
    <dbReference type="NCBI Taxonomy" id="6850"/>
    <lineage>
        <taxon>Eukaryota</taxon>
        <taxon>Metazoa</taxon>
        <taxon>Ecdysozoa</taxon>
        <taxon>Arthropoda</taxon>
        <taxon>Chelicerata</taxon>
        <taxon>Merostomata</taxon>
        <taxon>Xiphosura</taxon>
        <taxon>Limulidae</taxon>
        <taxon>Limulus</taxon>
    </lineage>
</organism>
<dbReference type="Gene3D" id="3.40.720.10">
    <property type="entry name" value="Alkaline Phosphatase, subunit A"/>
    <property type="match status" value="1"/>
</dbReference>
<dbReference type="Pfam" id="PF01663">
    <property type="entry name" value="Phosphodiest"/>
    <property type="match status" value="1"/>
</dbReference>
<gene>
    <name evidence="3" type="primary">LOC106474187</name>
</gene>
<keyword evidence="2" id="KW-1185">Reference proteome</keyword>
<dbReference type="InterPro" id="IPR002591">
    <property type="entry name" value="Phosphodiest/P_Trfase"/>
</dbReference>
<accession>A0ABM1BX33</accession>
<dbReference type="InterPro" id="IPR017850">
    <property type="entry name" value="Alkaline_phosphatase_core_sf"/>
</dbReference>
<sequence>MLEIEVYSRTFYLFCILYFCAVCSGLSPFPKLLVVSTDGFRHDYLHHVPTPNLHLLMKEGVHAPWMKNVFVTKTLPNHFSIMTGLYAESHGIVGNEMFDPVLNKSFSGENTPEWWDNGHVMPILLANQLEDGSRVSGEMMWPGGDSLIRNMKPFYNAAFNASVSFKERVDIVISWLINEKFPANCIFLYFQEPDHTGHIFGPNSPEIREKIKLVDSTIGYLIKKLKEAQLYELLNLIILSDHGMTEVADGNLIEMDSILDPSLYHVSSGSPVWNIRPVDAGKLDNIYNTLKKASKTNHFKVYKKEEIPDGYHYKNNRRIMPILVEADEGWLLMHNRSKFTGKKGSHGYNNSLRSMHPLFIARGPAFKVNFTVKPFNNVDLYPLMCHLLDIHIWPSNGSLENVLPMLDIRYDKPVCFSYFNPFVIGILAILVISVSGILIGAAVLTLSKRNKVTTVDVNLETVLPKSKEGLSSKDELKQLLMEGSEDEM</sequence>
<evidence type="ECO:0000313" key="2">
    <source>
        <dbReference type="Proteomes" id="UP000694941"/>
    </source>
</evidence>
<reference evidence="3" key="1">
    <citation type="submission" date="2025-08" db="UniProtKB">
        <authorList>
            <consortium name="RefSeq"/>
        </authorList>
    </citation>
    <scope>IDENTIFICATION</scope>
    <source>
        <tissue evidence="3">Muscle</tissue>
    </source>
</reference>
<dbReference type="RefSeq" id="XP_013790332.1">
    <property type="nucleotide sequence ID" value="XM_013934878.2"/>
</dbReference>
<dbReference type="CDD" id="cd16018">
    <property type="entry name" value="Enpp"/>
    <property type="match status" value="1"/>
</dbReference>
<dbReference type="SUPFAM" id="SSF53649">
    <property type="entry name" value="Alkaline phosphatase-like"/>
    <property type="match status" value="1"/>
</dbReference>
<protein>
    <submittedName>
        <fullName evidence="3">Ectonucleotide pyrophosphatase/phosphodiesterase family member 5-like isoform X1</fullName>
    </submittedName>
</protein>
<keyword evidence="1" id="KW-0472">Membrane</keyword>
<feature type="transmembrane region" description="Helical" evidence="1">
    <location>
        <begin position="12"/>
        <end position="29"/>
    </location>
</feature>
<dbReference type="PANTHER" id="PTHR10151">
    <property type="entry name" value="ECTONUCLEOTIDE PYROPHOSPHATASE/PHOSPHODIESTERASE"/>
    <property type="match status" value="1"/>
</dbReference>
<feature type="transmembrane region" description="Helical" evidence="1">
    <location>
        <begin position="422"/>
        <end position="444"/>
    </location>
</feature>
<proteinExistence type="predicted"/>
<evidence type="ECO:0000256" key="1">
    <source>
        <dbReference type="SAM" id="Phobius"/>
    </source>
</evidence>
<dbReference type="Proteomes" id="UP000694941">
    <property type="component" value="Unplaced"/>
</dbReference>
<dbReference type="GeneID" id="106474187"/>